<evidence type="ECO:0000313" key="3">
    <source>
        <dbReference type="Proteomes" id="UP001500683"/>
    </source>
</evidence>
<accession>A0ABP7VH17</accession>
<evidence type="ECO:0000313" key="2">
    <source>
        <dbReference type="EMBL" id="GAA4066674.1"/>
    </source>
</evidence>
<name>A0ABP7VH17_9ACTN</name>
<evidence type="ECO:0000256" key="1">
    <source>
        <dbReference type="SAM" id="MobiDB-lite"/>
    </source>
</evidence>
<dbReference type="RefSeq" id="WP_344944511.1">
    <property type="nucleotide sequence ID" value="NZ_BAAAZG010000011.1"/>
</dbReference>
<reference evidence="3" key="1">
    <citation type="journal article" date="2019" name="Int. J. Syst. Evol. Microbiol.">
        <title>The Global Catalogue of Microorganisms (GCM) 10K type strain sequencing project: providing services to taxonomists for standard genome sequencing and annotation.</title>
        <authorList>
            <consortium name="The Broad Institute Genomics Platform"/>
            <consortium name="The Broad Institute Genome Sequencing Center for Infectious Disease"/>
            <person name="Wu L."/>
            <person name="Ma J."/>
        </authorList>
    </citation>
    <scope>NUCLEOTIDE SEQUENCE [LARGE SCALE GENOMIC DNA]</scope>
    <source>
        <strain evidence="3">JCM 16702</strain>
    </source>
</reference>
<sequence length="93" mass="10158">MPDEQFRPLARRSGQTDLRSRPRAVPEKVLTIRIDDNETYDDADLKVKDSPGDLAEPPDGSAGTRPGEAAAVRDDAALDVVGDAADHEHRRQP</sequence>
<proteinExistence type="predicted"/>
<dbReference type="Proteomes" id="UP001500683">
    <property type="component" value="Unassembled WGS sequence"/>
</dbReference>
<keyword evidence="3" id="KW-1185">Reference proteome</keyword>
<gene>
    <name evidence="2" type="ORF">GCM10022214_21370</name>
</gene>
<protein>
    <submittedName>
        <fullName evidence="2">Uncharacterized protein</fullName>
    </submittedName>
</protein>
<feature type="region of interest" description="Disordered" evidence="1">
    <location>
        <begin position="37"/>
        <end position="71"/>
    </location>
</feature>
<dbReference type="EMBL" id="BAAAZG010000011">
    <property type="protein sequence ID" value="GAA4066674.1"/>
    <property type="molecule type" value="Genomic_DNA"/>
</dbReference>
<comment type="caution">
    <text evidence="2">The sequence shown here is derived from an EMBL/GenBank/DDBJ whole genome shotgun (WGS) entry which is preliminary data.</text>
</comment>
<organism evidence="2 3">
    <name type="scientific">Actinomadura miaoliensis</name>
    <dbReference type="NCBI Taxonomy" id="430685"/>
    <lineage>
        <taxon>Bacteria</taxon>
        <taxon>Bacillati</taxon>
        <taxon>Actinomycetota</taxon>
        <taxon>Actinomycetes</taxon>
        <taxon>Streptosporangiales</taxon>
        <taxon>Thermomonosporaceae</taxon>
        <taxon>Actinomadura</taxon>
    </lineage>
</organism>
<feature type="region of interest" description="Disordered" evidence="1">
    <location>
        <begin position="1"/>
        <end position="25"/>
    </location>
</feature>